<protein>
    <recommendedName>
        <fullName evidence="3">DNA helicase</fullName>
        <ecNumber evidence="3">3.6.4.12</ecNumber>
    </recommendedName>
</protein>
<keyword evidence="11" id="KW-0175">Coiled coil</keyword>
<dbReference type="GO" id="GO:0005524">
    <property type="term" value="F:ATP binding"/>
    <property type="evidence" value="ECO:0007669"/>
    <property type="project" value="UniProtKB-KW"/>
</dbReference>
<accession>A0A2T0FC89</accession>
<feature type="compositionally biased region" description="Acidic residues" evidence="12">
    <location>
        <begin position="1015"/>
        <end position="1030"/>
    </location>
</feature>
<evidence type="ECO:0000256" key="11">
    <source>
        <dbReference type="SAM" id="Coils"/>
    </source>
</evidence>
<dbReference type="GO" id="GO:0003677">
    <property type="term" value="F:DNA binding"/>
    <property type="evidence" value="ECO:0007669"/>
    <property type="project" value="UniProtKB-KW"/>
</dbReference>
<keyword evidence="9" id="KW-0238">DNA-binding</keyword>
<evidence type="ECO:0000256" key="2">
    <source>
        <dbReference type="ARBA" id="ARBA00007025"/>
    </source>
</evidence>
<dbReference type="GeneID" id="36513991"/>
<dbReference type="Gene3D" id="3.40.50.300">
    <property type="entry name" value="P-loop containing nucleotide triphosphate hydrolases"/>
    <property type="match status" value="1"/>
</dbReference>
<dbReference type="EMBL" id="NDIQ01000001">
    <property type="protein sequence ID" value="PRT52622.1"/>
    <property type="molecule type" value="Genomic_DNA"/>
</dbReference>
<name>A0A2T0FC89_9ASCO</name>
<evidence type="ECO:0000256" key="3">
    <source>
        <dbReference type="ARBA" id="ARBA00012551"/>
    </source>
</evidence>
<dbReference type="AlphaFoldDB" id="A0A2T0FC89"/>
<dbReference type="Gene3D" id="3.40.50.10810">
    <property type="entry name" value="Tandem AAA-ATPase domain"/>
    <property type="match status" value="1"/>
</dbReference>
<keyword evidence="6 15" id="KW-0347">Helicase</keyword>
<feature type="region of interest" description="Disordered" evidence="12">
    <location>
        <begin position="339"/>
        <end position="360"/>
    </location>
</feature>
<feature type="domain" description="Helicase ATP-binding" evidence="13">
    <location>
        <begin position="449"/>
        <end position="617"/>
    </location>
</feature>
<feature type="domain" description="Helicase C-terminal" evidence="14">
    <location>
        <begin position="829"/>
        <end position="980"/>
    </location>
</feature>
<evidence type="ECO:0000256" key="8">
    <source>
        <dbReference type="ARBA" id="ARBA00022853"/>
    </source>
</evidence>
<dbReference type="Proteomes" id="UP000238350">
    <property type="component" value="Unassembled WGS sequence"/>
</dbReference>
<evidence type="ECO:0000256" key="9">
    <source>
        <dbReference type="ARBA" id="ARBA00023125"/>
    </source>
</evidence>
<dbReference type="SMART" id="SM00487">
    <property type="entry name" value="DEXDc"/>
    <property type="match status" value="1"/>
</dbReference>
<comment type="caution">
    <text evidence="15">The sequence shown here is derived from an EMBL/GenBank/DDBJ whole genome shotgun (WGS) entry which is preliminary data.</text>
</comment>
<evidence type="ECO:0000256" key="1">
    <source>
        <dbReference type="ARBA" id="ARBA00004123"/>
    </source>
</evidence>
<feature type="coiled-coil region" evidence="11">
    <location>
        <begin position="700"/>
        <end position="727"/>
    </location>
</feature>
<feature type="compositionally biased region" description="Low complexity" evidence="12">
    <location>
        <begin position="11"/>
        <end position="20"/>
    </location>
</feature>
<evidence type="ECO:0000256" key="5">
    <source>
        <dbReference type="ARBA" id="ARBA00022801"/>
    </source>
</evidence>
<feature type="compositionally biased region" description="Basic and acidic residues" evidence="12">
    <location>
        <begin position="1"/>
        <end position="10"/>
    </location>
</feature>
<dbReference type="EC" id="3.6.4.12" evidence="3"/>
<evidence type="ECO:0000256" key="12">
    <source>
        <dbReference type="SAM" id="MobiDB-lite"/>
    </source>
</evidence>
<dbReference type="PROSITE" id="PS51192">
    <property type="entry name" value="HELICASE_ATP_BIND_1"/>
    <property type="match status" value="1"/>
</dbReference>
<dbReference type="OrthoDB" id="5857104at2759"/>
<comment type="similarity">
    <text evidence="2">Belongs to the SNF2/RAD54 helicase family.</text>
</comment>
<feature type="region of interest" description="Disordered" evidence="12">
    <location>
        <begin position="1"/>
        <end position="74"/>
    </location>
</feature>
<feature type="compositionally biased region" description="Low complexity" evidence="12">
    <location>
        <begin position="32"/>
        <end position="48"/>
    </location>
</feature>
<comment type="subcellular location">
    <subcellularLocation>
        <location evidence="1">Nucleus</location>
    </subcellularLocation>
</comment>
<dbReference type="SMART" id="SM00490">
    <property type="entry name" value="HELICc"/>
    <property type="match status" value="1"/>
</dbReference>
<dbReference type="RefSeq" id="XP_024662568.1">
    <property type="nucleotide sequence ID" value="XM_024806800.1"/>
</dbReference>
<dbReference type="GO" id="GO:0005694">
    <property type="term" value="C:chromosome"/>
    <property type="evidence" value="ECO:0007669"/>
    <property type="project" value="UniProtKB-ARBA"/>
</dbReference>
<organism evidence="15 16">
    <name type="scientific">Wickerhamiella sorbophila</name>
    <dbReference type="NCBI Taxonomy" id="45607"/>
    <lineage>
        <taxon>Eukaryota</taxon>
        <taxon>Fungi</taxon>
        <taxon>Dikarya</taxon>
        <taxon>Ascomycota</taxon>
        <taxon>Saccharomycotina</taxon>
        <taxon>Dipodascomycetes</taxon>
        <taxon>Dipodascales</taxon>
        <taxon>Trichomonascaceae</taxon>
        <taxon>Wickerhamiella</taxon>
    </lineage>
</organism>
<evidence type="ECO:0000256" key="4">
    <source>
        <dbReference type="ARBA" id="ARBA00022741"/>
    </source>
</evidence>
<dbReference type="GO" id="GO:0005634">
    <property type="term" value="C:nucleus"/>
    <property type="evidence" value="ECO:0007669"/>
    <property type="project" value="UniProtKB-SubCell"/>
</dbReference>
<dbReference type="InterPro" id="IPR049730">
    <property type="entry name" value="SNF2/RAD54-like_C"/>
</dbReference>
<dbReference type="InterPro" id="IPR014001">
    <property type="entry name" value="Helicase_ATP-bd"/>
</dbReference>
<evidence type="ECO:0000256" key="7">
    <source>
        <dbReference type="ARBA" id="ARBA00022840"/>
    </source>
</evidence>
<feature type="region of interest" description="Disordered" evidence="12">
    <location>
        <begin position="998"/>
        <end position="1044"/>
    </location>
</feature>
<evidence type="ECO:0000256" key="10">
    <source>
        <dbReference type="ARBA" id="ARBA00023242"/>
    </source>
</evidence>
<dbReference type="GO" id="GO:0140658">
    <property type="term" value="F:ATP-dependent chromatin remodeler activity"/>
    <property type="evidence" value="ECO:0007669"/>
    <property type="project" value="UniProtKB-ARBA"/>
</dbReference>
<gene>
    <name evidence="15" type="ORF">B9G98_00242</name>
</gene>
<keyword evidence="8" id="KW-0156">Chromatin regulator</keyword>
<dbReference type="SUPFAM" id="SSF52540">
    <property type="entry name" value="P-loop containing nucleoside triphosphate hydrolases"/>
    <property type="match status" value="2"/>
</dbReference>
<sequence>MQRQPGDHRLSYLSDRYSYYPNGAQGSPTSNGQPAGAATGQPAAAPPAYRSPGGAVRPPPPTGQPAAPGSYHGYMPQAYQYQGSQPAAQPAAQGYSARTGYGGYNQQAAPVNSQQPAAMYGYGNAYGGQPAAAQMGYGYGYPAGQPAAAQMGFGYGQPAAADPMAGPSANGQANEERIVMALQNMFPTASVATLRTAVRVHRTFQGAADWLHSMKRQGMMDTAGTTKREVERTGMSIREKFARPQVPVMGPGVGTPPPSFQPKKKLTRKFDDDFSGSDDSDGEEVYDQRGQYEFELRVLQFLNTAPQESIIDVTGCTEDMADVLIKKRPYQTLAQASKVDVPNPNAPTDGKRRRGAVKKSAGSKIVDASLSTLRGYEAVDSLIQECAKLGKDVQRGIRAWGVDIKGQNESELEITDVEGAGGFFKEKPALLAPDVELKNYQQVGINWLQLLYQRGLSCILADEMGLGKTCQVISFLAHIKQNGQRGPHLVVCPSSTLENWLRELNRFCPALTVEPYYGSQSERMEIREAILSSGSNFDVMVTTYNLATGGKQDMGFLKSMRFNVCVYDEGHLLKNSQSERYNKLMKLRANFRVLLTGTPLQNNLRELVSLLSFILPNLFEQNKEDLLEVFKFKAKTSAADQKEEKTSETTRSQLLSEQRIIKAKTMMTPFVLRRRKDQVLQHLPPKSHEVVTCEMTERQRQVYNEELNRNKKSIKEANAEVKEGAKEEKSSRKTRQASIALDNVLMQLRKGALHPLLFRRLYDDKKLKLMSKEIMNEEVYKDANRDYIFEDMQVMNDFELHNLCLKFPVTIGQHRLPEEEFLASGKVQKLQELIVPMKKRGDRLLIFSQFTQVLDILERVLTKMEFSFLRMDGQTPVEMRQDMIDKYYAEEDITVFLLSTKAGGFGINLACANVVIIFDLSFNPHDDKQAEDRAHRVGQTRPVKVVRMVTKDSIEESIMQLANTKLALDRHVSEENDDVDPESEILVADLVLENAPQTAASSRLQTPAPGSPSDSELDSSGEVSEDEDEDARTTVKAENGNASAEDATKFLVTLKYKA</sequence>
<evidence type="ECO:0000256" key="6">
    <source>
        <dbReference type="ARBA" id="ARBA00022806"/>
    </source>
</evidence>
<proteinExistence type="inferred from homology"/>
<reference evidence="15 16" key="1">
    <citation type="submission" date="2017-04" db="EMBL/GenBank/DDBJ databases">
        <title>Genome sequencing of [Candida] sorbophila.</title>
        <authorList>
            <person name="Ahn J.O."/>
        </authorList>
    </citation>
    <scope>NUCLEOTIDE SEQUENCE [LARGE SCALE GENOMIC DNA]</scope>
    <source>
        <strain evidence="15 16">DS02</strain>
    </source>
</reference>
<dbReference type="CDD" id="cd17998">
    <property type="entry name" value="DEXHc_SMARCAD1"/>
    <property type="match status" value="1"/>
</dbReference>
<keyword evidence="7" id="KW-0067">ATP-binding</keyword>
<dbReference type="PANTHER" id="PTHR10799">
    <property type="entry name" value="SNF2/RAD54 HELICASE FAMILY"/>
    <property type="match status" value="1"/>
</dbReference>
<dbReference type="FunFam" id="3.40.50.10810:FF:000014">
    <property type="entry name" value="SWI/SNF-related matrix-associated actin-dependent regulator of chromatin subfamily A containing DEAD/H box 1"/>
    <property type="match status" value="1"/>
</dbReference>
<evidence type="ECO:0000259" key="13">
    <source>
        <dbReference type="PROSITE" id="PS51192"/>
    </source>
</evidence>
<keyword evidence="16" id="KW-1185">Reference proteome</keyword>
<dbReference type="Pfam" id="PF00176">
    <property type="entry name" value="SNF2-rel_dom"/>
    <property type="match status" value="1"/>
</dbReference>
<keyword evidence="4" id="KW-0547">Nucleotide-binding</keyword>
<dbReference type="PROSITE" id="PS51194">
    <property type="entry name" value="HELICASE_CTER"/>
    <property type="match status" value="1"/>
</dbReference>
<dbReference type="GO" id="GO:0003678">
    <property type="term" value="F:DNA helicase activity"/>
    <property type="evidence" value="ECO:0007669"/>
    <property type="project" value="UniProtKB-EC"/>
</dbReference>
<evidence type="ECO:0000313" key="15">
    <source>
        <dbReference type="EMBL" id="PRT52622.1"/>
    </source>
</evidence>
<keyword evidence="5" id="KW-0378">Hydrolase</keyword>
<dbReference type="InterPro" id="IPR038718">
    <property type="entry name" value="SNF2-like_sf"/>
</dbReference>
<dbReference type="Pfam" id="PF00271">
    <property type="entry name" value="Helicase_C"/>
    <property type="match status" value="1"/>
</dbReference>
<evidence type="ECO:0000313" key="16">
    <source>
        <dbReference type="Proteomes" id="UP000238350"/>
    </source>
</evidence>
<dbReference type="InterPro" id="IPR000330">
    <property type="entry name" value="SNF2_N"/>
</dbReference>
<dbReference type="STRING" id="45607.A0A2T0FC89"/>
<dbReference type="CDD" id="cd18793">
    <property type="entry name" value="SF2_C_SNF"/>
    <property type="match status" value="1"/>
</dbReference>
<dbReference type="InterPro" id="IPR027417">
    <property type="entry name" value="P-loop_NTPase"/>
</dbReference>
<evidence type="ECO:0000259" key="14">
    <source>
        <dbReference type="PROSITE" id="PS51194"/>
    </source>
</evidence>
<dbReference type="InterPro" id="IPR001650">
    <property type="entry name" value="Helicase_C-like"/>
</dbReference>
<keyword evidence="10" id="KW-0539">Nucleus</keyword>
<dbReference type="GO" id="GO:0016787">
    <property type="term" value="F:hydrolase activity"/>
    <property type="evidence" value="ECO:0007669"/>
    <property type="project" value="UniProtKB-KW"/>
</dbReference>